<gene>
    <name evidence="3" type="ORF">APY09_07410</name>
</gene>
<reference evidence="3 4" key="1">
    <citation type="submission" date="2015-10" db="EMBL/GenBank/DDBJ databases">
        <title>Draft Genome of Actinomyces odontolyticus subsp. actinosynbacter strain XH001.</title>
        <authorList>
            <person name="Mclean J.S."/>
            <person name="He X."/>
        </authorList>
    </citation>
    <scope>NUCLEOTIDE SEQUENCE [LARGE SCALE GENOMIC DNA]</scope>
    <source>
        <strain evidence="3 4">XH001</strain>
    </source>
</reference>
<dbReference type="Gene3D" id="3.90.79.10">
    <property type="entry name" value="Nucleoside Triphosphate Pyrophosphohydrolase"/>
    <property type="match status" value="1"/>
</dbReference>
<dbReference type="RefSeq" id="WP_060567519.1">
    <property type="nucleotide sequence ID" value="NZ_CP040006.1"/>
</dbReference>
<dbReference type="InterPro" id="IPR015797">
    <property type="entry name" value="NUDIX_hydrolase-like_dom_sf"/>
</dbReference>
<dbReference type="Proteomes" id="UP000054686">
    <property type="component" value="Unassembled WGS sequence"/>
</dbReference>
<sequence>MRFLSPQEAVAIEDQHKPRTVTKSETVWNGRIVDMIKDHVIVVEGQEPVVREYTRHPGAVAVVVLRGESGGEEILLERQYRHPVKAELWEIPAGLLDIPGEDPRIAAERELAEEADLVADRWDVLVDYFTSPGGSTEPLRIFLARELRDADEAFEREDEEATMEYAWVSLDDALTMVLEGRLHNPSAVIGVLAAHAARARGWAGLRPADAAWLR</sequence>
<dbReference type="PANTHER" id="PTHR11839">
    <property type="entry name" value="UDP/ADP-SUGAR PYROPHOSPHATASE"/>
    <property type="match status" value="1"/>
</dbReference>
<evidence type="ECO:0000313" key="4">
    <source>
        <dbReference type="Proteomes" id="UP000054686"/>
    </source>
</evidence>
<comment type="caution">
    <text evidence="3">The sequence shown here is derived from an EMBL/GenBank/DDBJ whole genome shotgun (WGS) entry which is preliminary data.</text>
</comment>
<dbReference type="SUPFAM" id="SSF55811">
    <property type="entry name" value="Nudix"/>
    <property type="match status" value="1"/>
</dbReference>
<dbReference type="GO" id="GO:0006753">
    <property type="term" value="P:nucleoside phosphate metabolic process"/>
    <property type="evidence" value="ECO:0007669"/>
    <property type="project" value="TreeGrafter"/>
</dbReference>
<dbReference type="Pfam" id="PF00293">
    <property type="entry name" value="NUDIX"/>
    <property type="match status" value="1"/>
</dbReference>
<dbReference type="GO" id="GO:0005829">
    <property type="term" value="C:cytosol"/>
    <property type="evidence" value="ECO:0007669"/>
    <property type="project" value="TreeGrafter"/>
</dbReference>
<dbReference type="EMBL" id="LLVT01000003">
    <property type="protein sequence ID" value="KSW10673.1"/>
    <property type="molecule type" value="Genomic_DNA"/>
</dbReference>
<protein>
    <submittedName>
        <fullName evidence="3">ADP-ribose diphosphatase</fullName>
    </submittedName>
</protein>
<dbReference type="PANTHER" id="PTHR11839:SF31">
    <property type="entry name" value="ADP-RIBOSE PYROPHOSPHATASE"/>
    <property type="match status" value="1"/>
</dbReference>
<evidence type="ECO:0000259" key="2">
    <source>
        <dbReference type="PROSITE" id="PS51462"/>
    </source>
</evidence>
<dbReference type="InterPro" id="IPR000086">
    <property type="entry name" value="NUDIX_hydrolase_dom"/>
</dbReference>
<dbReference type="OrthoDB" id="9806150at2"/>
<dbReference type="GO" id="GO:0019693">
    <property type="term" value="P:ribose phosphate metabolic process"/>
    <property type="evidence" value="ECO:0007669"/>
    <property type="project" value="TreeGrafter"/>
</dbReference>
<dbReference type="GO" id="GO:0016787">
    <property type="term" value="F:hydrolase activity"/>
    <property type="evidence" value="ECO:0007669"/>
    <property type="project" value="UniProtKB-KW"/>
</dbReference>
<dbReference type="AlphaFoldDB" id="A0A0V8RRJ0"/>
<accession>A0A0V8RRJ0</accession>
<evidence type="ECO:0000313" key="3">
    <source>
        <dbReference type="EMBL" id="KSW10673.1"/>
    </source>
</evidence>
<dbReference type="PROSITE" id="PS51462">
    <property type="entry name" value="NUDIX"/>
    <property type="match status" value="1"/>
</dbReference>
<name>A0A0V8RRJ0_9ACTO</name>
<evidence type="ECO:0000256" key="1">
    <source>
        <dbReference type="ARBA" id="ARBA00022801"/>
    </source>
</evidence>
<organism evidence="3 4">
    <name type="scientific">Schaalia odontolytica</name>
    <dbReference type="NCBI Taxonomy" id="1660"/>
    <lineage>
        <taxon>Bacteria</taxon>
        <taxon>Bacillati</taxon>
        <taxon>Actinomycetota</taxon>
        <taxon>Actinomycetes</taxon>
        <taxon>Actinomycetales</taxon>
        <taxon>Actinomycetaceae</taxon>
        <taxon>Schaalia</taxon>
    </lineage>
</organism>
<proteinExistence type="predicted"/>
<keyword evidence="1" id="KW-0378">Hydrolase</keyword>
<feature type="domain" description="Nudix hydrolase" evidence="2">
    <location>
        <begin position="54"/>
        <end position="195"/>
    </location>
</feature>